<dbReference type="AlphaFoldDB" id="A0A0J1BD98"/>
<name>A0A0J1BD98_RHOIS</name>
<gene>
    <name evidence="1" type="ORF">RISK_003622</name>
</gene>
<comment type="caution">
    <text evidence="1">The sequence shown here is derived from an EMBL/GenBank/DDBJ whole genome shotgun (WGS) entry which is preliminary data.</text>
</comment>
<dbReference type="EMBL" id="LECT01000028">
    <property type="protein sequence ID" value="KLU04568.1"/>
    <property type="molecule type" value="Genomic_DNA"/>
</dbReference>
<dbReference type="PATRIC" id="fig|595434.4.peg.3448"/>
<protein>
    <submittedName>
        <fullName evidence="1">Uncharacterized protein</fullName>
    </submittedName>
</protein>
<evidence type="ECO:0000313" key="2">
    <source>
        <dbReference type="Proteomes" id="UP000036367"/>
    </source>
</evidence>
<organism evidence="1 2">
    <name type="scientific">Rhodopirellula islandica</name>
    <dbReference type="NCBI Taxonomy" id="595434"/>
    <lineage>
        <taxon>Bacteria</taxon>
        <taxon>Pseudomonadati</taxon>
        <taxon>Planctomycetota</taxon>
        <taxon>Planctomycetia</taxon>
        <taxon>Pirellulales</taxon>
        <taxon>Pirellulaceae</taxon>
        <taxon>Rhodopirellula</taxon>
    </lineage>
</organism>
<dbReference type="Proteomes" id="UP000036367">
    <property type="component" value="Unassembled WGS sequence"/>
</dbReference>
<sequence length="46" mass="5002">MAVDFCASRCVYFAGKIIAVVAHWSSITQIHGARPEKETLEVHGGD</sequence>
<evidence type="ECO:0000313" key="1">
    <source>
        <dbReference type="EMBL" id="KLU04568.1"/>
    </source>
</evidence>
<proteinExistence type="predicted"/>
<accession>A0A0J1BD98</accession>
<keyword evidence="2" id="KW-1185">Reference proteome</keyword>
<reference evidence="1" key="1">
    <citation type="submission" date="2015-05" db="EMBL/GenBank/DDBJ databases">
        <title>Permanent draft genome of Rhodopirellula islandicus K833.</title>
        <authorList>
            <person name="Kizina J."/>
            <person name="Richter M."/>
            <person name="Glockner F.O."/>
            <person name="Harder J."/>
        </authorList>
    </citation>
    <scope>NUCLEOTIDE SEQUENCE [LARGE SCALE GENOMIC DNA]</scope>
    <source>
        <strain evidence="1">K833</strain>
    </source>
</reference>